<feature type="compositionally biased region" description="Basic and acidic residues" evidence="3">
    <location>
        <begin position="147"/>
        <end position="162"/>
    </location>
</feature>
<dbReference type="GO" id="GO:0035267">
    <property type="term" value="C:NuA4 histone acetyltransferase complex"/>
    <property type="evidence" value="ECO:0007669"/>
    <property type="project" value="TreeGrafter"/>
</dbReference>
<feature type="compositionally biased region" description="Low complexity" evidence="3">
    <location>
        <begin position="374"/>
        <end position="391"/>
    </location>
</feature>
<feature type="compositionally biased region" description="Low complexity" evidence="3">
    <location>
        <begin position="198"/>
        <end position="212"/>
    </location>
</feature>
<dbReference type="Gene3D" id="1.20.920.10">
    <property type="entry name" value="Bromodomain-like"/>
    <property type="match status" value="1"/>
</dbReference>
<feature type="compositionally biased region" description="Basic and acidic residues" evidence="3">
    <location>
        <begin position="1055"/>
        <end position="1073"/>
    </location>
</feature>
<feature type="compositionally biased region" description="Pro residues" evidence="3">
    <location>
        <begin position="494"/>
        <end position="510"/>
    </location>
</feature>
<dbReference type="Pfam" id="PF00439">
    <property type="entry name" value="Bromodomain"/>
    <property type="match status" value="1"/>
</dbReference>
<sequence>MSLPYTPLENLLLFRGIAKYGLDVPAFASISHALQNNPLVKGGSTYDAGRLGPERLQGLFLHLLGEELRAESEPTARPDGALSPASKKRRLQAPVPSLEYARSHVDKVEAAHQRLQNAYISHALAEINQYEDDYEEVHREVGELEAAEREEQNRLARERAEQQRPAVLPQASIQYPPKPANGVGPAPPAVLPRPPAAPLALSQPHAAPDSIKPAPPAPPRTAPGTQPPSTPVPTPVLVRPQPAPSPRPGQPPPSGLPASEAGRRPSIQAPVLQLPQGAPSFQQPPLPPPVPVSAAAAAPSPTAPVQHPTSDGLRRPEGIARPKQPPPFSPNQPPQGPGQYQWEAYQPNAPPVRQAVGPGPPLAQAPIQPHPHPQQRIVHPQLQQPRPGPQQAIGQQMSPQAMNLQAMNQQAMNQQAISPQAMNPPPQKMLIPPGQYSPPVPPAQARPPFSETTGPVPNRPPLLAPNVQPNMQSSPPAQHRYNQSPHQGQNQNIPPQPAPSVSAPPRPPPGLVQQRAPPQPLQAPSHAQHPATAPLPATSPFAQPDPQRAYNSPYQMAQRSAIPDRVQHPRVQHPQTPGTPASAIPARPPATLAPQTPATTFPLRLVTGTITKWGAKSTPSTPLSGPGSYFGSALPESPAYEPLSPVLARAPPPSALIRPPQAAPAASKPPASASPAVPPPAAIAPKPAQAQEQKRPPPTPEPVATTPTPKRKVGRPRNPPKSQDAASPPKPGPSPLAVPPLTNQPAPSPQRPATAASASVEPDAVPQPVNGPEATKIKDEVTTPAPLTETGDTTADESVTGRRQAPRVAKRKRDDYTPTPVQTPVENRDAFSEPPAAVESAEAAPLANEVVWTRGFNRVSGSALEHIIQHRTANMFKAPIREKDAPGYHKVILQPQDLKSIKAAITAGNKAAAQQAAALAGGDPNTSSVWLPVSEALQPPKGIINSGQLDRELAHMFSNAIMYNPDPGHGPGPSFLVGENDAQAEGHDGAHHDGTLGYKVDEFGVVKDTRAMFMEVDKLLSELRSAEVRRTGGGRAGAATGTSTRQASVAQRDTSMARDEHNHNAEDDEHTATEVETTTNTAKRRRTTRL</sequence>
<protein>
    <recommendedName>
        <fullName evidence="4">Bromo domain-containing protein</fullName>
    </recommendedName>
</protein>
<keyword evidence="1 2" id="KW-0103">Bromodomain</keyword>
<proteinExistence type="predicted"/>
<dbReference type="GO" id="GO:0006325">
    <property type="term" value="P:chromatin organization"/>
    <property type="evidence" value="ECO:0007669"/>
    <property type="project" value="UniProtKB-ARBA"/>
</dbReference>
<dbReference type="PANTHER" id="PTHR15398">
    <property type="entry name" value="BROMODOMAIN-CONTAINING PROTEIN 8"/>
    <property type="match status" value="1"/>
</dbReference>
<evidence type="ECO:0000313" key="6">
    <source>
        <dbReference type="Proteomes" id="UP001172155"/>
    </source>
</evidence>
<feature type="compositionally biased region" description="Polar residues" evidence="3">
    <location>
        <begin position="549"/>
        <end position="558"/>
    </location>
</feature>
<evidence type="ECO:0000256" key="2">
    <source>
        <dbReference type="PROSITE-ProRule" id="PRU00035"/>
    </source>
</evidence>
<organism evidence="5 6">
    <name type="scientific">Schizothecium vesticola</name>
    <dbReference type="NCBI Taxonomy" id="314040"/>
    <lineage>
        <taxon>Eukaryota</taxon>
        <taxon>Fungi</taxon>
        <taxon>Dikarya</taxon>
        <taxon>Ascomycota</taxon>
        <taxon>Pezizomycotina</taxon>
        <taxon>Sordariomycetes</taxon>
        <taxon>Sordariomycetidae</taxon>
        <taxon>Sordariales</taxon>
        <taxon>Schizotheciaceae</taxon>
        <taxon>Schizothecium</taxon>
    </lineage>
</organism>
<evidence type="ECO:0000313" key="5">
    <source>
        <dbReference type="EMBL" id="KAK0740402.1"/>
    </source>
</evidence>
<feature type="region of interest" description="Disordered" evidence="3">
    <location>
        <begin position="612"/>
        <end position="836"/>
    </location>
</feature>
<evidence type="ECO:0000256" key="1">
    <source>
        <dbReference type="ARBA" id="ARBA00023117"/>
    </source>
</evidence>
<feature type="compositionally biased region" description="Low complexity" evidence="3">
    <location>
        <begin position="617"/>
        <end position="627"/>
    </location>
</feature>
<dbReference type="InterPro" id="IPR001487">
    <property type="entry name" value="Bromodomain"/>
</dbReference>
<feature type="compositionally biased region" description="Pro residues" evidence="3">
    <location>
        <begin position="728"/>
        <end position="738"/>
    </location>
</feature>
<dbReference type="PANTHER" id="PTHR15398:SF4">
    <property type="entry name" value="BROMODOMAIN-CONTAINING PROTEIN 8 ISOFORM X1"/>
    <property type="match status" value="1"/>
</dbReference>
<feature type="compositionally biased region" description="Pro residues" evidence="3">
    <location>
        <begin position="282"/>
        <end position="291"/>
    </location>
</feature>
<feature type="compositionally biased region" description="Pro residues" evidence="3">
    <location>
        <begin position="185"/>
        <end position="197"/>
    </location>
</feature>
<dbReference type="Proteomes" id="UP001172155">
    <property type="component" value="Unassembled WGS sequence"/>
</dbReference>
<feature type="compositionally biased region" description="Pro residues" evidence="3">
    <location>
        <begin position="435"/>
        <end position="445"/>
    </location>
</feature>
<feature type="compositionally biased region" description="Low complexity" evidence="3">
    <location>
        <begin position="292"/>
        <end position="306"/>
    </location>
</feature>
<feature type="domain" description="Bromo" evidence="4">
    <location>
        <begin position="868"/>
        <end position="964"/>
    </location>
</feature>
<feature type="compositionally biased region" description="Low complexity" evidence="3">
    <location>
        <begin position="589"/>
        <end position="599"/>
    </location>
</feature>
<feature type="compositionally biased region" description="Low complexity" evidence="3">
    <location>
        <begin position="1037"/>
        <end position="1048"/>
    </location>
</feature>
<accession>A0AA40JZD8</accession>
<feature type="region of interest" description="Disordered" evidence="3">
    <location>
        <begin position="70"/>
        <end position="90"/>
    </location>
</feature>
<feature type="compositionally biased region" description="Polar residues" evidence="3">
    <location>
        <begin position="467"/>
        <end position="493"/>
    </location>
</feature>
<evidence type="ECO:0000256" key="3">
    <source>
        <dbReference type="SAM" id="MobiDB-lite"/>
    </source>
</evidence>
<feature type="region of interest" description="Disordered" evidence="3">
    <location>
        <begin position="1031"/>
        <end position="1090"/>
    </location>
</feature>
<dbReference type="AlphaFoldDB" id="A0AA40JZD8"/>
<evidence type="ECO:0000259" key="4">
    <source>
        <dbReference type="PROSITE" id="PS50014"/>
    </source>
</evidence>
<dbReference type="InterPro" id="IPR036427">
    <property type="entry name" value="Bromodomain-like_sf"/>
</dbReference>
<feature type="compositionally biased region" description="Low complexity" evidence="3">
    <location>
        <begin position="400"/>
        <end position="416"/>
    </location>
</feature>
<feature type="compositionally biased region" description="Pro residues" evidence="3">
    <location>
        <begin position="213"/>
        <end position="234"/>
    </location>
</feature>
<feature type="compositionally biased region" description="Pro residues" evidence="3">
    <location>
        <begin position="241"/>
        <end position="255"/>
    </location>
</feature>
<dbReference type="PROSITE" id="PS50014">
    <property type="entry name" value="BROMODOMAIN_2"/>
    <property type="match status" value="1"/>
</dbReference>
<feature type="compositionally biased region" description="Pro residues" evidence="3">
    <location>
        <begin position="323"/>
        <end position="336"/>
    </location>
</feature>
<feature type="region of interest" description="Disordered" evidence="3">
    <location>
        <begin position="147"/>
        <end position="599"/>
    </location>
</feature>
<gene>
    <name evidence="5" type="ORF">B0T18DRAFT_208406</name>
</gene>
<dbReference type="EMBL" id="JAUKUD010000006">
    <property type="protein sequence ID" value="KAK0740402.1"/>
    <property type="molecule type" value="Genomic_DNA"/>
</dbReference>
<feature type="compositionally biased region" description="Pro residues" evidence="3">
    <location>
        <begin position="358"/>
        <end position="372"/>
    </location>
</feature>
<reference evidence="5" key="1">
    <citation type="submission" date="2023-06" db="EMBL/GenBank/DDBJ databases">
        <title>Genome-scale phylogeny and comparative genomics of the fungal order Sordariales.</title>
        <authorList>
            <consortium name="Lawrence Berkeley National Laboratory"/>
            <person name="Hensen N."/>
            <person name="Bonometti L."/>
            <person name="Westerberg I."/>
            <person name="Brannstrom I.O."/>
            <person name="Guillou S."/>
            <person name="Cros-Aarteil S."/>
            <person name="Calhoun S."/>
            <person name="Haridas S."/>
            <person name="Kuo A."/>
            <person name="Mondo S."/>
            <person name="Pangilinan J."/>
            <person name="Riley R."/>
            <person name="LaButti K."/>
            <person name="Andreopoulos B."/>
            <person name="Lipzen A."/>
            <person name="Chen C."/>
            <person name="Yanf M."/>
            <person name="Daum C."/>
            <person name="Ng V."/>
            <person name="Clum A."/>
            <person name="Steindorff A."/>
            <person name="Ohm R."/>
            <person name="Martin F."/>
            <person name="Silar P."/>
            <person name="Natvig D."/>
            <person name="Lalanne C."/>
            <person name="Gautier V."/>
            <person name="Ament-velasquez S.L."/>
            <person name="Kruys A."/>
            <person name="Hutchinson M.I."/>
            <person name="Powell A.J."/>
            <person name="Barry K."/>
            <person name="Miller A.N."/>
            <person name="Grigoriev I.V."/>
            <person name="Debuchy R."/>
            <person name="Gladieux P."/>
            <person name="Thoren M.H."/>
            <person name="Johannesson H."/>
        </authorList>
    </citation>
    <scope>NUCLEOTIDE SEQUENCE</scope>
    <source>
        <strain evidence="5">SMH3187-1</strain>
    </source>
</reference>
<keyword evidence="6" id="KW-1185">Reference proteome</keyword>
<name>A0AA40JZD8_9PEZI</name>
<feature type="compositionally biased region" description="Low complexity" evidence="3">
    <location>
        <begin position="659"/>
        <end position="675"/>
    </location>
</feature>
<comment type="caution">
    <text evidence="5">The sequence shown here is derived from an EMBL/GenBank/DDBJ whole genome shotgun (WGS) entry which is preliminary data.</text>
</comment>
<dbReference type="SUPFAM" id="SSF47370">
    <property type="entry name" value="Bromodomain"/>
    <property type="match status" value="1"/>
</dbReference>